<sequence length="144" mass="16150">MVQLRSAVSPEDYVLSDELTALFGQSMYVLKHDPCPFPGNPTENPLQGAQEYNQRLLEHGSELSSPFTNETLTDVLRAAENDPCLAEGVLEIYRTRHTPDADLGSVFSASGKRAFDLMRLVPEIQQMPARQVLELQNHVQRTPR</sequence>
<evidence type="ECO:0000313" key="1">
    <source>
        <dbReference type="EMBL" id="SPJ35406.1"/>
    </source>
</evidence>
<keyword evidence="3" id="KW-1185">Reference proteome</keyword>
<accession>A0A2R8CR78</accession>
<dbReference type="AlphaFoldDB" id="A0A2R8CR78"/>
<organism evidence="1 3">
    <name type="scientific">Kushneria phyllosphaerae</name>
    <dbReference type="NCBI Taxonomy" id="2100822"/>
    <lineage>
        <taxon>Bacteria</taxon>
        <taxon>Pseudomonadati</taxon>
        <taxon>Pseudomonadota</taxon>
        <taxon>Gammaproteobacteria</taxon>
        <taxon>Oceanospirillales</taxon>
        <taxon>Halomonadaceae</taxon>
        <taxon>Kushneria</taxon>
    </lineage>
</organism>
<dbReference type="Proteomes" id="UP000244934">
    <property type="component" value="Unassembled WGS sequence"/>
</dbReference>
<reference evidence="1" key="1">
    <citation type="submission" date="2018-03" db="EMBL/GenBank/DDBJ databases">
        <authorList>
            <person name="Keele B.F."/>
        </authorList>
    </citation>
    <scope>NUCLEOTIDE SEQUENCE [LARGE SCALE GENOMIC DNA]</scope>
    <source>
        <strain evidence="1">EAod3</strain>
    </source>
</reference>
<name>A0A2R8CR78_9GAMM</name>
<dbReference type="EMBL" id="ONZI01000007">
    <property type="protein sequence ID" value="SPJ35409.1"/>
    <property type="molecule type" value="Genomic_DNA"/>
</dbReference>
<protein>
    <submittedName>
        <fullName evidence="1">Uncharacterized protein</fullName>
    </submittedName>
</protein>
<reference evidence="3" key="2">
    <citation type="submission" date="2018-03" db="EMBL/GenBank/DDBJ databases">
        <authorList>
            <person name="Navarro De La Torre S."/>
        </authorList>
    </citation>
    <scope>NUCLEOTIDE SEQUENCE [LARGE SCALE GENOMIC DNA]</scope>
    <source>
        <strain evidence="3">EAod3</strain>
    </source>
</reference>
<proteinExistence type="predicted"/>
<evidence type="ECO:0000313" key="3">
    <source>
        <dbReference type="Proteomes" id="UP000244934"/>
    </source>
</evidence>
<evidence type="ECO:0000313" key="2">
    <source>
        <dbReference type="EMBL" id="SPJ35409.1"/>
    </source>
</evidence>
<dbReference type="OrthoDB" id="6894288at2"/>
<dbReference type="RefSeq" id="WP_108844203.1">
    <property type="nucleotide sequence ID" value="NZ_ONZI01000007.1"/>
</dbReference>
<gene>
    <name evidence="1" type="ORF">KSP9073_03468</name>
    <name evidence="2" type="ORF">KSP9073_03471</name>
</gene>
<dbReference type="EMBL" id="ONZI01000007">
    <property type="protein sequence ID" value="SPJ35406.1"/>
    <property type="molecule type" value="Genomic_DNA"/>
</dbReference>